<reference evidence="2 3" key="1">
    <citation type="submission" date="2018-10" db="EMBL/GenBank/DDBJ databases">
        <title>Genomic Encyclopedia of Archaeal and Bacterial Type Strains, Phase II (KMG-II): from individual species to whole genera.</title>
        <authorList>
            <person name="Goeker M."/>
        </authorList>
    </citation>
    <scope>NUCLEOTIDE SEQUENCE [LARGE SCALE GENOMIC DNA]</scope>
    <source>
        <strain evidence="2 3">DSM 18602</strain>
    </source>
</reference>
<dbReference type="AlphaFoldDB" id="A0A495IVR0"/>
<keyword evidence="1" id="KW-1133">Transmembrane helix</keyword>
<accession>A0A495IVR0</accession>
<keyword evidence="3" id="KW-1185">Reference proteome</keyword>
<evidence type="ECO:0000256" key="1">
    <source>
        <dbReference type="SAM" id="Phobius"/>
    </source>
</evidence>
<organism evidence="2 3">
    <name type="scientific">Mucilaginibacter gracilis</name>
    <dbReference type="NCBI Taxonomy" id="423350"/>
    <lineage>
        <taxon>Bacteria</taxon>
        <taxon>Pseudomonadati</taxon>
        <taxon>Bacteroidota</taxon>
        <taxon>Sphingobacteriia</taxon>
        <taxon>Sphingobacteriales</taxon>
        <taxon>Sphingobacteriaceae</taxon>
        <taxon>Mucilaginibacter</taxon>
    </lineage>
</organism>
<protein>
    <submittedName>
        <fullName evidence="2">Uncharacterized protein</fullName>
    </submittedName>
</protein>
<gene>
    <name evidence="2" type="ORF">BDD43_0945</name>
</gene>
<evidence type="ECO:0000313" key="3">
    <source>
        <dbReference type="Proteomes" id="UP000268007"/>
    </source>
</evidence>
<sequence length="115" mass="13460">MFNPSEHSGHRKKKLFFVPVIILLLFALGTAVQFLWNAILPAVIHAAPVTYWQALGLLVLCRILFGRLHFGPRGAKTGWGGAPQHLREKWMNMNDEEREKFRAEFKERCRYKRQR</sequence>
<name>A0A495IVR0_9SPHI</name>
<keyword evidence="1" id="KW-0812">Transmembrane</keyword>
<dbReference type="EMBL" id="RBKU01000001">
    <property type="protein sequence ID" value="RKR80810.1"/>
    <property type="molecule type" value="Genomic_DNA"/>
</dbReference>
<dbReference type="OrthoDB" id="1099872at2"/>
<dbReference type="Proteomes" id="UP000268007">
    <property type="component" value="Unassembled WGS sequence"/>
</dbReference>
<feature type="transmembrane region" description="Helical" evidence="1">
    <location>
        <begin position="15"/>
        <end position="36"/>
    </location>
</feature>
<feature type="transmembrane region" description="Helical" evidence="1">
    <location>
        <begin position="42"/>
        <end position="65"/>
    </location>
</feature>
<comment type="caution">
    <text evidence="2">The sequence shown here is derived from an EMBL/GenBank/DDBJ whole genome shotgun (WGS) entry which is preliminary data.</text>
</comment>
<evidence type="ECO:0000313" key="2">
    <source>
        <dbReference type="EMBL" id="RKR80810.1"/>
    </source>
</evidence>
<keyword evidence="1" id="KW-0472">Membrane</keyword>
<dbReference type="RefSeq" id="WP_121196642.1">
    <property type="nucleotide sequence ID" value="NZ_RBKU01000001.1"/>
</dbReference>
<proteinExistence type="predicted"/>